<reference evidence="1 2" key="1">
    <citation type="journal article" date="2021" name="Front. Microbiol.">
        <title>Aerobic Denitrification and Heterotrophic Sulfur Oxidation in the Genus Halomonas Revealed by Six Novel Species Characterizations and Genome-Based Analysis.</title>
        <authorList>
            <person name="Wang L."/>
            <person name="Shao Z."/>
        </authorList>
    </citation>
    <scope>NUCLEOTIDE SEQUENCE [LARGE SCALE GENOMIC DNA]</scope>
    <source>
        <strain evidence="1 2">MCCC 1A13718</strain>
    </source>
</reference>
<dbReference type="Proteomes" id="UP000671845">
    <property type="component" value="Chromosome"/>
</dbReference>
<organism evidence="1 2">
    <name type="scientific">Halomonas sulfidivorans</name>
    <dbReference type="NCBI Taxonomy" id="2733488"/>
    <lineage>
        <taxon>Bacteria</taxon>
        <taxon>Pseudomonadati</taxon>
        <taxon>Pseudomonadota</taxon>
        <taxon>Gammaproteobacteria</taxon>
        <taxon>Oceanospirillales</taxon>
        <taxon>Halomonadaceae</taxon>
        <taxon>Halomonas</taxon>
    </lineage>
</organism>
<dbReference type="RefSeq" id="WP_209472736.1">
    <property type="nucleotide sequence ID" value="NZ_CP053383.1"/>
</dbReference>
<gene>
    <name evidence="1" type="ORF">HNO53_13080</name>
</gene>
<evidence type="ECO:0000313" key="1">
    <source>
        <dbReference type="EMBL" id="QTP59569.1"/>
    </source>
</evidence>
<accession>A0ABX7WH56</accession>
<evidence type="ECO:0000313" key="2">
    <source>
        <dbReference type="Proteomes" id="UP000671845"/>
    </source>
</evidence>
<proteinExistence type="predicted"/>
<name>A0ABX7WH56_9GAMM</name>
<evidence type="ECO:0008006" key="3">
    <source>
        <dbReference type="Google" id="ProtNLM"/>
    </source>
</evidence>
<dbReference type="EMBL" id="CP053383">
    <property type="protein sequence ID" value="QTP59569.1"/>
    <property type="molecule type" value="Genomic_DNA"/>
</dbReference>
<protein>
    <recommendedName>
        <fullName evidence="3">DUF2442 domain-containing protein</fullName>
    </recommendedName>
</protein>
<keyword evidence="2" id="KW-1185">Reference proteome</keyword>
<sequence length="82" mass="9239">MMIELKRHGESLTIYVDDACLKVPDYYAKKPFACLTRCQRREQLQHDLHMASGWLAPAIHIDAILAAADALNDGWTAKGEIQ</sequence>